<dbReference type="Ensembl" id="ENSPKIT00000007639.1">
    <property type="protein sequence ID" value="ENSPKIP00000026879.1"/>
    <property type="gene ID" value="ENSPKIG00000009157.1"/>
</dbReference>
<organism evidence="16 17">
    <name type="scientific">Paramormyrops kingsleyae</name>
    <dbReference type="NCBI Taxonomy" id="1676925"/>
    <lineage>
        <taxon>Eukaryota</taxon>
        <taxon>Metazoa</taxon>
        <taxon>Chordata</taxon>
        <taxon>Craniata</taxon>
        <taxon>Vertebrata</taxon>
        <taxon>Euteleostomi</taxon>
        <taxon>Actinopterygii</taxon>
        <taxon>Neopterygii</taxon>
        <taxon>Teleostei</taxon>
        <taxon>Osteoglossocephala</taxon>
        <taxon>Osteoglossomorpha</taxon>
        <taxon>Osteoglossiformes</taxon>
        <taxon>Mormyridae</taxon>
        <taxon>Paramormyrops</taxon>
    </lineage>
</organism>
<dbReference type="Gene3D" id="3.10.20.90">
    <property type="entry name" value="Phosphatidylinositol 3-kinase Catalytic Subunit, Chain A, domain 1"/>
    <property type="match status" value="1"/>
</dbReference>
<dbReference type="InterPro" id="IPR036859">
    <property type="entry name" value="CAP-Gly_dom_sf"/>
</dbReference>
<evidence type="ECO:0000256" key="14">
    <source>
        <dbReference type="SAM" id="MobiDB-lite"/>
    </source>
</evidence>
<dbReference type="PROSITE" id="PS00845">
    <property type="entry name" value="CAP_GLY_1"/>
    <property type="match status" value="1"/>
</dbReference>
<keyword evidence="7" id="KW-0677">Repeat</keyword>
<feature type="domain" description="CAP-Gly" evidence="15">
    <location>
        <begin position="37"/>
        <end position="81"/>
    </location>
</feature>
<evidence type="ECO:0000256" key="10">
    <source>
        <dbReference type="ARBA" id="ARBA00023273"/>
    </source>
</evidence>
<dbReference type="AlphaFoldDB" id="A0A3B3S7W6"/>
<evidence type="ECO:0000256" key="2">
    <source>
        <dbReference type="ARBA" id="ARBA00004316"/>
    </source>
</evidence>
<dbReference type="InterPro" id="IPR050576">
    <property type="entry name" value="Cilia_flagella_integrity"/>
</dbReference>
<comment type="function">
    <text evidence="13">Tubulin-folding protein; involved in the second step of the tubulin folding pathway.</text>
</comment>
<evidence type="ECO:0000313" key="17">
    <source>
        <dbReference type="Proteomes" id="UP000261540"/>
    </source>
</evidence>
<dbReference type="CDD" id="cd17044">
    <property type="entry name" value="Ubl_TBCE"/>
    <property type="match status" value="1"/>
</dbReference>
<keyword evidence="5" id="KW-0963">Cytoplasm</keyword>
<dbReference type="Ensembl" id="ENSPKIT00000007607.1">
    <property type="protein sequence ID" value="ENSPKIP00000026847.1"/>
    <property type="gene ID" value="ENSPKIG00000009157.1"/>
</dbReference>
<protein>
    <recommendedName>
        <fullName evidence="4">Tubulin-specific chaperone E</fullName>
    </recommendedName>
    <alternativeName>
        <fullName evidence="12">Tubulin-folding cofactor E</fullName>
    </alternativeName>
</protein>
<reference evidence="16" key="1">
    <citation type="submission" date="2025-05" db="UniProtKB">
        <authorList>
            <consortium name="Ensembl"/>
        </authorList>
    </citation>
    <scope>IDENTIFICATION</scope>
</reference>
<dbReference type="Proteomes" id="UP000261540">
    <property type="component" value="Unplaced"/>
</dbReference>
<proteinExistence type="inferred from homology"/>
<feature type="region of interest" description="Disordered" evidence="14">
    <location>
        <begin position="1"/>
        <end position="23"/>
    </location>
</feature>
<keyword evidence="10" id="KW-0966">Cell projection</keyword>
<dbReference type="InterPro" id="IPR029071">
    <property type="entry name" value="Ubiquitin-like_domsf"/>
</dbReference>
<dbReference type="Gene3D" id="3.80.10.10">
    <property type="entry name" value="Ribonuclease Inhibitor"/>
    <property type="match status" value="2"/>
</dbReference>
<dbReference type="FunFam" id="2.30.30.190:FF:000008">
    <property type="entry name" value="Tubulin-specific chaperone E"/>
    <property type="match status" value="1"/>
</dbReference>
<accession>A0A3B3S7W6</accession>
<dbReference type="InterPro" id="IPR044079">
    <property type="entry name" value="Ubl_TBCE"/>
</dbReference>
<evidence type="ECO:0000256" key="1">
    <source>
        <dbReference type="ARBA" id="ARBA00004245"/>
    </source>
</evidence>
<comment type="similarity">
    <text evidence="3">Belongs to the TBCE family.</text>
</comment>
<evidence type="ECO:0000256" key="6">
    <source>
        <dbReference type="ARBA" id="ARBA00022614"/>
    </source>
</evidence>
<dbReference type="SUPFAM" id="SSF74924">
    <property type="entry name" value="Cap-Gly domain"/>
    <property type="match status" value="1"/>
</dbReference>
<evidence type="ECO:0000313" key="16">
    <source>
        <dbReference type="Ensembl" id="ENSPKIP00000026879.1"/>
    </source>
</evidence>
<evidence type="ECO:0000259" key="15">
    <source>
        <dbReference type="PROSITE" id="PS50245"/>
    </source>
</evidence>
<dbReference type="PANTHER" id="PTHR45973">
    <property type="entry name" value="PROTEIN PHOSPHATASE 1 REGULATORY SUBUNIT SDS22-RELATED"/>
    <property type="match status" value="1"/>
</dbReference>
<sequence length="512" mass="57124">MRIINPEAPDMVESVPSDAERKRVTCDGERGTVRYVGAVPPTTGVWLGVEWDNPERGKHDGRHEGVQYFTCRHPTGGSFIRPQKASFGVTYLVAMRQRYEVDLDAITGEQLKISTRTVEMIGFEAVSEKQKVANVTAVSLRCCEVCGPGPENEIREMTPNVLSLDLSGNLLCCWEDVAGITRQLQRLQELRLGENRLSLPADPHSLAPAFASLKVLDLKGSAISWLEVLQCAPMWPFLEEMYVSDNCITELQKPVSVLHSLTVLDLSRNPIADGSEILKIADLPRLEKLNLAETGLSSLQFNDVCPGGKTAMFPALKILALDDNKISEWSVVNELEKLASLQQLSCHRNPLMGAERDFQTARQLLIASIGQLEALNKSQVTPEERKGAELDYCKMFGTKWLESGGHRDSEQNRPSAKFTEEHPRFQFLIQKYGAPEDGELKQQKPFALKNQLLNITFVCPDMADRTPVQKKLPDSMTVQKVKGLLHRMLKVTGSELRLTYTSSKIHALAFLL</sequence>
<dbReference type="PROSITE" id="PS50245">
    <property type="entry name" value="CAP_GLY_2"/>
    <property type="match status" value="1"/>
</dbReference>
<dbReference type="GeneTree" id="ENSGT00530000063405"/>
<dbReference type="SMART" id="SM01052">
    <property type="entry name" value="CAP_GLY"/>
    <property type="match status" value="1"/>
</dbReference>
<keyword evidence="9" id="KW-0206">Cytoskeleton</keyword>
<dbReference type="InterPro" id="IPR032675">
    <property type="entry name" value="LRR_dom_sf"/>
</dbReference>
<dbReference type="SUPFAM" id="SSF52058">
    <property type="entry name" value="L domain-like"/>
    <property type="match status" value="1"/>
</dbReference>
<name>A0A3B3S7W6_9TELE</name>
<dbReference type="GO" id="GO:0005856">
    <property type="term" value="C:cytoskeleton"/>
    <property type="evidence" value="ECO:0007669"/>
    <property type="project" value="UniProtKB-SubCell"/>
</dbReference>
<dbReference type="FunFam" id="3.80.10.10:FF:001017">
    <property type="entry name" value="Tubulin-specific chaperone E"/>
    <property type="match status" value="1"/>
</dbReference>
<dbReference type="Pfam" id="PF01302">
    <property type="entry name" value="CAP_GLY"/>
    <property type="match status" value="1"/>
</dbReference>
<evidence type="ECO:0000256" key="5">
    <source>
        <dbReference type="ARBA" id="ARBA00022490"/>
    </source>
</evidence>
<evidence type="ECO:0000256" key="11">
    <source>
        <dbReference type="ARBA" id="ARBA00026055"/>
    </source>
</evidence>
<keyword evidence="17" id="KW-1185">Reference proteome</keyword>
<dbReference type="PANTHER" id="PTHR45973:SF9">
    <property type="entry name" value="LEUCINE-RICH REPEAT-CONTAINING PROTEIN 46"/>
    <property type="match status" value="1"/>
</dbReference>
<evidence type="ECO:0000256" key="7">
    <source>
        <dbReference type="ARBA" id="ARBA00022737"/>
    </source>
</evidence>
<evidence type="ECO:0000256" key="9">
    <source>
        <dbReference type="ARBA" id="ARBA00023212"/>
    </source>
</evidence>
<keyword evidence="8" id="KW-0143">Chaperone</keyword>
<evidence type="ECO:0000256" key="8">
    <source>
        <dbReference type="ARBA" id="ARBA00023186"/>
    </source>
</evidence>
<evidence type="ECO:0000256" key="12">
    <source>
        <dbReference type="ARBA" id="ARBA00030180"/>
    </source>
</evidence>
<comment type="subunit">
    <text evidence="11">Supercomplex made of cofactors A to E. Cofactors A and D function by capturing and stabilizing tubulin in a quasi-native conformation. Cofactor E binds to the cofactor D-tubulin complex; interaction with cofactor C then causes the release of tubulin polypeptides that are committed to the native state.</text>
</comment>
<dbReference type="SUPFAM" id="SSF54236">
    <property type="entry name" value="Ubiquitin-like"/>
    <property type="match status" value="1"/>
</dbReference>
<dbReference type="InterPro" id="IPR000938">
    <property type="entry name" value="CAP-Gly_domain"/>
</dbReference>
<keyword evidence="6" id="KW-0433">Leucine-rich repeat</keyword>
<evidence type="ECO:0000256" key="4">
    <source>
        <dbReference type="ARBA" id="ARBA00015004"/>
    </source>
</evidence>
<evidence type="ECO:0000256" key="13">
    <source>
        <dbReference type="ARBA" id="ARBA00058684"/>
    </source>
</evidence>
<dbReference type="Gene3D" id="2.30.30.190">
    <property type="entry name" value="CAP Gly-rich-like domain"/>
    <property type="match status" value="1"/>
</dbReference>
<comment type="subcellular location">
    <subcellularLocation>
        <location evidence="2">Cell projection</location>
    </subcellularLocation>
    <subcellularLocation>
        <location evidence="1">Cytoplasm</location>
        <location evidence="1">Cytoskeleton</location>
    </subcellularLocation>
</comment>
<evidence type="ECO:0000256" key="3">
    <source>
        <dbReference type="ARBA" id="ARBA00006286"/>
    </source>
</evidence>